<comment type="similarity">
    <text evidence="1 4">Belongs to the glycosyl hydrolase 32 family.</text>
</comment>
<feature type="domain" description="Glycosyl hydrolase family 32 C-terminal" evidence="7">
    <location>
        <begin position="364"/>
        <end position="456"/>
    </location>
</feature>
<evidence type="ECO:0000313" key="9">
    <source>
        <dbReference type="Proteomes" id="UP001169719"/>
    </source>
</evidence>
<dbReference type="PANTHER" id="PTHR43101:SF1">
    <property type="entry name" value="BETA-FRUCTOSIDASE"/>
    <property type="match status" value="1"/>
</dbReference>
<comment type="function">
    <text evidence="5">Enables the bacterium to metabolize sucrose as a sole carbon source.</text>
</comment>
<keyword evidence="5" id="KW-0119">Carbohydrate metabolism</keyword>
<sequence length="481" mass="55195">MEMNWTVEQRYRRIEEIDSVDIDRMMSASQLDRGYPKYHIAPPFGLLNDPNGLCHFNGEHHVFFQWTPVGPVHGMKYWYHVSTENFVDFIDHGIAIHPDQDFDSHGAYSGGALVENNQALLFYTGNKRDDNWVRVPTQCLASMAADGSIAKQGVIIENSDYTEHFRDPKVWKSNEDYLMVVGAQTQEKKGCMVLYRSKELDNWEHLGPIHTSYNDFGYMWECPDFFELDGQAVMLFSPQGVNSENQYDLKNIFSVTYIVGDRLNIDTVELESHQDILQPDYGFEFYAPQTYLDKQGRRIMIAWVGLPEIDTPSVEHEWAGMLTIPRELRLEDGYLIQKPLAELELLKSDPTEYSSSFELSSTSFCLSFSTDQDNFQIELSNDSGESLSFCANEKQFTLDRSKMTQLYAEDYGTKRYAPRVSTTQNIDIYVDASVIEIFINDGKHTMTSRFFIDDLNSVKVSSGLIVEHTSMKGIEGLYSAR</sequence>
<keyword evidence="5" id="KW-0963">Cytoplasm</keyword>
<reference evidence="8" key="1">
    <citation type="submission" date="2024-05" db="EMBL/GenBank/DDBJ databases">
        <title>Genome Sequences of Four Agar- Degrading Marine Bacteria.</title>
        <authorList>
            <person name="Phillips E.K."/>
            <person name="Shaffer J.C."/>
            <person name="Henson M.W."/>
            <person name="Temperton B."/>
            <person name="Thrash C.J."/>
            <person name="Martin M.O."/>
        </authorList>
    </citation>
    <scope>NUCLEOTIDE SEQUENCE</scope>
    <source>
        <strain evidence="8">EKP203</strain>
    </source>
</reference>
<dbReference type="SUPFAM" id="SSF49899">
    <property type="entry name" value="Concanavalin A-like lectins/glucanases"/>
    <property type="match status" value="1"/>
</dbReference>
<dbReference type="PROSITE" id="PS00609">
    <property type="entry name" value="GLYCOSYL_HYDROL_F32"/>
    <property type="match status" value="1"/>
</dbReference>
<dbReference type="InterPro" id="IPR006232">
    <property type="entry name" value="Suc6P_hydrolase"/>
</dbReference>
<dbReference type="Pfam" id="PF08244">
    <property type="entry name" value="Glyco_hydro_32C"/>
    <property type="match status" value="1"/>
</dbReference>
<dbReference type="RefSeq" id="WP_289963738.1">
    <property type="nucleotide sequence ID" value="NZ_JAUEOZ010000002.1"/>
</dbReference>
<keyword evidence="3 4" id="KW-0326">Glycosidase</keyword>
<comment type="pathway">
    <text evidence="5">Glycan biosynthesis; sucrose metabolism.</text>
</comment>
<comment type="subcellular location">
    <subcellularLocation>
        <location evidence="5">Cytoplasm</location>
    </subcellularLocation>
</comment>
<evidence type="ECO:0000313" key="8">
    <source>
        <dbReference type="EMBL" id="MDN2483667.1"/>
    </source>
</evidence>
<keyword evidence="2 4" id="KW-0378">Hydrolase</keyword>
<dbReference type="Pfam" id="PF00251">
    <property type="entry name" value="Glyco_hydro_32N"/>
    <property type="match status" value="1"/>
</dbReference>
<organism evidence="8 9">
    <name type="scientific">Vibrio agarivorans</name>
    <dbReference type="NCBI Taxonomy" id="153622"/>
    <lineage>
        <taxon>Bacteria</taxon>
        <taxon>Pseudomonadati</taxon>
        <taxon>Pseudomonadota</taxon>
        <taxon>Gammaproteobacteria</taxon>
        <taxon>Vibrionales</taxon>
        <taxon>Vibrionaceae</taxon>
        <taxon>Vibrio</taxon>
    </lineage>
</organism>
<dbReference type="GO" id="GO:0004564">
    <property type="term" value="F:beta-fructofuranosidase activity"/>
    <property type="evidence" value="ECO:0007669"/>
    <property type="project" value="UniProtKB-EC"/>
</dbReference>
<dbReference type="InterPro" id="IPR023296">
    <property type="entry name" value="Glyco_hydro_beta-prop_sf"/>
</dbReference>
<evidence type="ECO:0000256" key="4">
    <source>
        <dbReference type="RuleBase" id="RU362110"/>
    </source>
</evidence>
<dbReference type="Gene3D" id="2.115.10.20">
    <property type="entry name" value="Glycosyl hydrolase domain, family 43"/>
    <property type="match status" value="1"/>
</dbReference>
<evidence type="ECO:0000256" key="2">
    <source>
        <dbReference type="ARBA" id="ARBA00022801"/>
    </source>
</evidence>
<dbReference type="InterPro" id="IPR051214">
    <property type="entry name" value="GH32_Enzymes"/>
</dbReference>
<dbReference type="Gene3D" id="2.60.120.560">
    <property type="entry name" value="Exo-inulinase, domain 1"/>
    <property type="match status" value="1"/>
</dbReference>
<keyword evidence="9" id="KW-1185">Reference proteome</keyword>
<dbReference type="SUPFAM" id="SSF75005">
    <property type="entry name" value="Arabinanase/levansucrase/invertase"/>
    <property type="match status" value="1"/>
</dbReference>
<evidence type="ECO:0000256" key="5">
    <source>
        <dbReference type="RuleBase" id="RU365015"/>
    </source>
</evidence>
<name>A0ABT7Y6J6_9VIBR</name>
<comment type="catalytic activity">
    <reaction evidence="4">
        <text>Hydrolysis of terminal non-reducing beta-D-fructofuranoside residues in beta-D-fructofuranosides.</text>
        <dbReference type="EC" id="3.2.1.26"/>
    </reaction>
</comment>
<dbReference type="Proteomes" id="UP001169719">
    <property type="component" value="Unassembled WGS sequence"/>
</dbReference>
<accession>A0ABT7Y6J6</accession>
<protein>
    <recommendedName>
        <fullName evidence="4">Sucrose-6-phosphate hydrolase</fullName>
        <ecNumber evidence="4">3.2.1.26</ecNumber>
    </recommendedName>
    <alternativeName>
        <fullName evidence="5">Invertase</fullName>
    </alternativeName>
</protein>
<dbReference type="InterPro" id="IPR013189">
    <property type="entry name" value="Glyco_hydro_32_C"/>
</dbReference>
<evidence type="ECO:0000259" key="6">
    <source>
        <dbReference type="Pfam" id="PF00251"/>
    </source>
</evidence>
<dbReference type="InterPro" id="IPR018053">
    <property type="entry name" value="Glyco_hydro_32_AS"/>
</dbReference>
<dbReference type="InterPro" id="IPR013148">
    <property type="entry name" value="Glyco_hydro_32_N"/>
</dbReference>
<proteinExistence type="inferred from homology"/>
<evidence type="ECO:0000256" key="1">
    <source>
        <dbReference type="ARBA" id="ARBA00009902"/>
    </source>
</evidence>
<dbReference type="NCBIfam" id="TIGR01322">
    <property type="entry name" value="scrB_fam"/>
    <property type="match status" value="1"/>
</dbReference>
<dbReference type="EC" id="3.2.1.26" evidence="4"/>
<evidence type="ECO:0000256" key="3">
    <source>
        <dbReference type="ARBA" id="ARBA00023295"/>
    </source>
</evidence>
<evidence type="ECO:0000259" key="7">
    <source>
        <dbReference type="Pfam" id="PF08244"/>
    </source>
</evidence>
<dbReference type="InterPro" id="IPR013320">
    <property type="entry name" value="ConA-like_dom_sf"/>
</dbReference>
<feature type="domain" description="Glycosyl hydrolase family 32 N-terminal" evidence="6">
    <location>
        <begin position="39"/>
        <end position="339"/>
    </location>
</feature>
<dbReference type="SMART" id="SM00640">
    <property type="entry name" value="Glyco_32"/>
    <property type="match status" value="1"/>
</dbReference>
<dbReference type="InterPro" id="IPR001362">
    <property type="entry name" value="Glyco_hydro_32"/>
</dbReference>
<dbReference type="CDD" id="cd18623">
    <property type="entry name" value="GH32_ScrB-like"/>
    <property type="match status" value="1"/>
</dbReference>
<gene>
    <name evidence="8" type="ORF">QWJ08_20165</name>
</gene>
<comment type="caution">
    <text evidence="8">The sequence shown here is derived from an EMBL/GenBank/DDBJ whole genome shotgun (WGS) entry which is preliminary data.</text>
</comment>
<dbReference type="PANTHER" id="PTHR43101">
    <property type="entry name" value="BETA-FRUCTOSIDASE"/>
    <property type="match status" value="1"/>
</dbReference>
<dbReference type="EMBL" id="JAUEOZ010000002">
    <property type="protein sequence ID" value="MDN2483667.1"/>
    <property type="molecule type" value="Genomic_DNA"/>
</dbReference>